<organism evidence="1">
    <name type="scientific">Candidatus Kentrum sp. FW</name>
    <dbReference type="NCBI Taxonomy" id="2126338"/>
    <lineage>
        <taxon>Bacteria</taxon>
        <taxon>Pseudomonadati</taxon>
        <taxon>Pseudomonadota</taxon>
        <taxon>Gammaproteobacteria</taxon>
        <taxon>Candidatus Kentrum</taxon>
    </lineage>
</organism>
<accession>A0A450SPZ3</accession>
<dbReference type="EMBL" id="CAADFD010000025">
    <property type="protein sequence ID" value="VFJ56036.1"/>
    <property type="molecule type" value="Genomic_DNA"/>
</dbReference>
<proteinExistence type="predicted"/>
<protein>
    <submittedName>
        <fullName evidence="1">Uncharacterized protein</fullName>
    </submittedName>
</protein>
<name>A0A450SPZ3_9GAMM</name>
<reference evidence="1" key="1">
    <citation type="submission" date="2019-02" db="EMBL/GenBank/DDBJ databases">
        <authorList>
            <person name="Gruber-Vodicka R. H."/>
            <person name="Seah K. B. B."/>
        </authorList>
    </citation>
    <scope>NUCLEOTIDE SEQUENCE</scope>
    <source>
        <strain evidence="1">BECK_BZ106</strain>
    </source>
</reference>
<gene>
    <name evidence="1" type="ORF">BECKFW1821B_GA0114236_102528</name>
</gene>
<sequence>MTNPATGTTPVETVALSKIDHECRTLRQMIQMDGPAKERD</sequence>
<dbReference type="AlphaFoldDB" id="A0A450SPZ3"/>
<evidence type="ECO:0000313" key="1">
    <source>
        <dbReference type="EMBL" id="VFJ56036.1"/>
    </source>
</evidence>